<comment type="caution">
    <text evidence="1">The sequence shown here is derived from an EMBL/GenBank/DDBJ whole genome shotgun (WGS) entry which is preliminary data.</text>
</comment>
<accession>A0ABD2XS89</accession>
<protein>
    <submittedName>
        <fullName evidence="1">Uncharacterized protein</fullName>
    </submittedName>
</protein>
<dbReference type="EMBL" id="JBJUIK010000017">
    <property type="protein sequence ID" value="KAL3497954.1"/>
    <property type="molecule type" value="Genomic_DNA"/>
</dbReference>
<reference evidence="1 2" key="1">
    <citation type="submission" date="2024-11" db="EMBL/GenBank/DDBJ databases">
        <title>A near-complete genome assembly of Cinchona calisaya.</title>
        <authorList>
            <person name="Lian D.C."/>
            <person name="Zhao X.W."/>
            <person name="Wei L."/>
        </authorList>
    </citation>
    <scope>NUCLEOTIDE SEQUENCE [LARGE SCALE GENOMIC DNA]</scope>
    <source>
        <tissue evidence="1">Nenye</tissue>
    </source>
</reference>
<dbReference type="AlphaFoldDB" id="A0ABD2XS89"/>
<dbReference type="Proteomes" id="UP001630127">
    <property type="component" value="Unassembled WGS sequence"/>
</dbReference>
<proteinExistence type="predicted"/>
<evidence type="ECO:0000313" key="2">
    <source>
        <dbReference type="Proteomes" id="UP001630127"/>
    </source>
</evidence>
<name>A0ABD2XS89_9GENT</name>
<evidence type="ECO:0000313" key="1">
    <source>
        <dbReference type="EMBL" id="KAL3497954.1"/>
    </source>
</evidence>
<keyword evidence="2" id="KW-1185">Reference proteome</keyword>
<sequence length="121" mass="13778">MHENLASATRLESIKNILGVDRLLQEAFKGIWDHRKTQTNLLKKDALQWVKEAKKRGKDNIVVDALSRKWSERDQNHEDVGKASLMEVTIVTLVWLSKVSDSYIGDPKAIELLMELAIKAP</sequence>
<organism evidence="1 2">
    <name type="scientific">Cinchona calisaya</name>
    <dbReference type="NCBI Taxonomy" id="153742"/>
    <lineage>
        <taxon>Eukaryota</taxon>
        <taxon>Viridiplantae</taxon>
        <taxon>Streptophyta</taxon>
        <taxon>Embryophyta</taxon>
        <taxon>Tracheophyta</taxon>
        <taxon>Spermatophyta</taxon>
        <taxon>Magnoliopsida</taxon>
        <taxon>eudicotyledons</taxon>
        <taxon>Gunneridae</taxon>
        <taxon>Pentapetalae</taxon>
        <taxon>asterids</taxon>
        <taxon>lamiids</taxon>
        <taxon>Gentianales</taxon>
        <taxon>Rubiaceae</taxon>
        <taxon>Cinchonoideae</taxon>
        <taxon>Cinchoneae</taxon>
        <taxon>Cinchona</taxon>
    </lineage>
</organism>
<gene>
    <name evidence="1" type="ORF">ACH5RR_040686</name>
</gene>